<reference evidence="2" key="2">
    <citation type="submission" date="2020-05" db="UniProtKB">
        <authorList>
            <consortium name="EnsemblMetazoa"/>
        </authorList>
    </citation>
    <scope>IDENTIFICATION</scope>
    <source>
        <strain evidence="2">IAEA</strain>
    </source>
</reference>
<proteinExistence type="predicted"/>
<dbReference type="Proteomes" id="UP000092445">
    <property type="component" value="Unassembled WGS sequence"/>
</dbReference>
<evidence type="ECO:0000256" key="1">
    <source>
        <dbReference type="SAM" id="MobiDB-lite"/>
    </source>
</evidence>
<keyword evidence="3" id="KW-1185">Reference proteome</keyword>
<reference evidence="3" key="1">
    <citation type="submission" date="2014-03" db="EMBL/GenBank/DDBJ databases">
        <authorList>
            <person name="Aksoy S."/>
            <person name="Warren W."/>
            <person name="Wilson R.K."/>
        </authorList>
    </citation>
    <scope>NUCLEOTIDE SEQUENCE [LARGE SCALE GENOMIC DNA]</scope>
    <source>
        <strain evidence="3">IAEA</strain>
    </source>
</reference>
<evidence type="ECO:0000313" key="3">
    <source>
        <dbReference type="Proteomes" id="UP000092445"/>
    </source>
</evidence>
<feature type="region of interest" description="Disordered" evidence="1">
    <location>
        <begin position="15"/>
        <end position="44"/>
    </location>
</feature>
<feature type="compositionally biased region" description="Acidic residues" evidence="1">
    <location>
        <begin position="15"/>
        <end position="27"/>
    </location>
</feature>
<dbReference type="VEuPathDB" id="VectorBase:GPAI007567"/>
<evidence type="ECO:0000313" key="2">
    <source>
        <dbReference type="EnsemblMetazoa" id="GPAI007567-PA"/>
    </source>
</evidence>
<protein>
    <submittedName>
        <fullName evidence="2">Uncharacterized protein</fullName>
    </submittedName>
</protein>
<name>A0A1A9Z956_GLOPL</name>
<feature type="compositionally biased region" description="Acidic residues" evidence="1">
    <location>
        <begin position="34"/>
        <end position="44"/>
    </location>
</feature>
<organism evidence="2 3">
    <name type="scientific">Glossina pallidipes</name>
    <name type="common">Tsetse fly</name>
    <dbReference type="NCBI Taxonomy" id="7398"/>
    <lineage>
        <taxon>Eukaryota</taxon>
        <taxon>Metazoa</taxon>
        <taxon>Ecdysozoa</taxon>
        <taxon>Arthropoda</taxon>
        <taxon>Hexapoda</taxon>
        <taxon>Insecta</taxon>
        <taxon>Pterygota</taxon>
        <taxon>Neoptera</taxon>
        <taxon>Endopterygota</taxon>
        <taxon>Diptera</taxon>
        <taxon>Brachycera</taxon>
        <taxon>Muscomorpha</taxon>
        <taxon>Hippoboscoidea</taxon>
        <taxon>Glossinidae</taxon>
        <taxon>Glossina</taxon>
    </lineage>
</organism>
<dbReference type="EnsemblMetazoa" id="GPAI007567-RA">
    <property type="protein sequence ID" value="GPAI007567-PA"/>
    <property type="gene ID" value="GPAI007567"/>
</dbReference>
<sequence length="143" mass="16449">MHAYDYNVVFYDNETDYNDDDGDDDHDNDYVDGNNDDVNDDDNDNVNDDDFSIKCFLFLKRYVAAVEQCWRLFANLKDNLSRGNYNLLLDLSHQSIYQSYSNNNDDSSNGKEKVSLPLFVRRILLASPNSSIPVFGSHNIICP</sequence>
<dbReference type="AlphaFoldDB" id="A0A1A9Z956"/>
<accession>A0A1A9Z956</accession>